<proteinExistence type="predicted"/>
<keyword evidence="1" id="KW-0732">Signal</keyword>
<name>A0A2N3HTK0_9BACT</name>
<dbReference type="Pfam" id="PF18040">
    <property type="entry name" value="BPA_C"/>
    <property type="match status" value="1"/>
</dbReference>
<dbReference type="Pfam" id="PF18206">
    <property type="entry name" value="Porphyrn_cat_1"/>
    <property type="match status" value="1"/>
</dbReference>
<dbReference type="CDD" id="cd21510">
    <property type="entry name" value="agarase_cat"/>
    <property type="match status" value="1"/>
</dbReference>
<dbReference type="GO" id="GO:0030246">
    <property type="term" value="F:carbohydrate binding"/>
    <property type="evidence" value="ECO:0007669"/>
    <property type="project" value="InterPro"/>
</dbReference>
<evidence type="ECO:0000259" key="2">
    <source>
        <dbReference type="PROSITE" id="PS51175"/>
    </source>
</evidence>
<dbReference type="InterPro" id="IPR040527">
    <property type="entry name" value="Beta-sand_Porphyrn"/>
</dbReference>
<dbReference type="RefSeq" id="WP_101262401.1">
    <property type="nucleotide sequence ID" value="NZ_MVDD01000014.1"/>
</dbReference>
<dbReference type="Pfam" id="PF22352">
    <property type="entry name" value="K319L-like_PKD"/>
    <property type="match status" value="1"/>
</dbReference>
<feature type="domain" description="CBM6" evidence="2">
    <location>
        <begin position="811"/>
        <end position="935"/>
    </location>
</feature>
<dbReference type="InterPro" id="IPR006584">
    <property type="entry name" value="Cellulose-bd_IV"/>
</dbReference>
<dbReference type="InterPro" id="IPR013783">
    <property type="entry name" value="Ig-like_fold"/>
</dbReference>
<dbReference type="GO" id="GO:0016020">
    <property type="term" value="C:membrane"/>
    <property type="evidence" value="ECO:0007669"/>
    <property type="project" value="TreeGrafter"/>
</dbReference>
<dbReference type="InterPro" id="IPR008979">
    <property type="entry name" value="Galactose-bd-like_sf"/>
</dbReference>
<comment type="caution">
    <text evidence="3">The sequence shown here is derived from an EMBL/GenBank/DDBJ whole genome shotgun (WGS) entry which is preliminary data.</text>
</comment>
<dbReference type="Gene3D" id="2.60.40.10">
    <property type="entry name" value="Immunoglobulins"/>
    <property type="match status" value="1"/>
</dbReference>
<dbReference type="SMART" id="SM00089">
    <property type="entry name" value="PKD"/>
    <property type="match status" value="1"/>
</dbReference>
<dbReference type="Gene3D" id="2.60.120.260">
    <property type="entry name" value="Galactose-binding domain-like"/>
    <property type="match status" value="1"/>
</dbReference>
<dbReference type="InterPro" id="IPR041224">
    <property type="entry name" value="BPA_C"/>
</dbReference>
<dbReference type="InterPro" id="IPR026444">
    <property type="entry name" value="Secre_tail"/>
</dbReference>
<dbReference type="GO" id="GO:0031410">
    <property type="term" value="C:cytoplasmic vesicle"/>
    <property type="evidence" value="ECO:0007669"/>
    <property type="project" value="TreeGrafter"/>
</dbReference>
<dbReference type="Proteomes" id="UP000233535">
    <property type="component" value="Unassembled WGS sequence"/>
</dbReference>
<dbReference type="SMART" id="SM00606">
    <property type="entry name" value="CBD_IV"/>
    <property type="match status" value="1"/>
</dbReference>
<dbReference type="InterPro" id="IPR022409">
    <property type="entry name" value="PKD/Chitinase_dom"/>
</dbReference>
<accession>A0A2N3HTK0</accession>
<reference evidence="3 4" key="1">
    <citation type="journal article" date="2017" name="Front. Microbiol.">
        <title>Labilibaculum manganireducens gen. nov., sp. nov. and Labilibaculum filiforme sp. nov., Novel Bacteroidetes Isolated from Subsurface Sediments of the Baltic Sea.</title>
        <authorList>
            <person name="Vandieken V."/>
            <person name="Marshall I.P."/>
            <person name="Niemann H."/>
            <person name="Engelen B."/>
            <person name="Cypionka H."/>
        </authorList>
    </citation>
    <scope>NUCLEOTIDE SEQUENCE [LARGE SCALE GENOMIC DNA]</scope>
    <source>
        <strain evidence="3 4">59.16B</strain>
    </source>
</reference>
<dbReference type="Gene3D" id="3.20.20.80">
    <property type="entry name" value="Glycosidases"/>
    <property type="match status" value="1"/>
</dbReference>
<dbReference type="InterPro" id="IPR005084">
    <property type="entry name" value="CBM6"/>
</dbReference>
<dbReference type="SUPFAM" id="SSF49785">
    <property type="entry name" value="Galactose-binding domain-like"/>
    <property type="match status" value="1"/>
</dbReference>
<gene>
    <name evidence="3" type="ORF">BZG02_15635</name>
</gene>
<dbReference type="Pfam" id="PF18962">
    <property type="entry name" value="Por_Secre_tail"/>
    <property type="match status" value="1"/>
</dbReference>
<dbReference type="CDD" id="cd04079">
    <property type="entry name" value="CBM6_agarase-like"/>
    <property type="match status" value="1"/>
</dbReference>
<dbReference type="Gene3D" id="2.60.120.1200">
    <property type="match status" value="1"/>
</dbReference>
<dbReference type="OrthoDB" id="974840at2"/>
<dbReference type="SUPFAM" id="SSF49299">
    <property type="entry name" value="PKD domain"/>
    <property type="match status" value="1"/>
</dbReference>
<dbReference type="SUPFAM" id="SSF51445">
    <property type="entry name" value="(Trans)glycosidases"/>
    <property type="match status" value="1"/>
</dbReference>
<dbReference type="PANTHER" id="PTHR46182:SF2">
    <property type="entry name" value="FI19480P1"/>
    <property type="match status" value="1"/>
</dbReference>
<dbReference type="InterPro" id="IPR029865">
    <property type="entry name" value="KIAA0319-like"/>
</dbReference>
<evidence type="ECO:0000313" key="4">
    <source>
        <dbReference type="Proteomes" id="UP000233535"/>
    </source>
</evidence>
<dbReference type="NCBIfam" id="TIGR04183">
    <property type="entry name" value="Por_Secre_tail"/>
    <property type="match status" value="1"/>
</dbReference>
<evidence type="ECO:0000313" key="3">
    <source>
        <dbReference type="EMBL" id="PKQ61390.1"/>
    </source>
</evidence>
<dbReference type="AlphaFoldDB" id="A0A2N3HTK0"/>
<dbReference type="PANTHER" id="PTHR46182">
    <property type="entry name" value="FI19480P1"/>
    <property type="match status" value="1"/>
</dbReference>
<organism evidence="3 4">
    <name type="scientific">Labilibaculum filiforme</name>
    <dbReference type="NCBI Taxonomy" id="1940526"/>
    <lineage>
        <taxon>Bacteria</taxon>
        <taxon>Pseudomonadati</taxon>
        <taxon>Bacteroidota</taxon>
        <taxon>Bacteroidia</taxon>
        <taxon>Marinilabiliales</taxon>
        <taxon>Marinifilaceae</taxon>
        <taxon>Labilibaculum</taxon>
    </lineage>
</organism>
<evidence type="ECO:0000256" key="1">
    <source>
        <dbReference type="ARBA" id="ARBA00022729"/>
    </source>
</evidence>
<dbReference type="EMBL" id="MVDD01000014">
    <property type="protein sequence ID" value="PKQ61390.1"/>
    <property type="molecule type" value="Genomic_DNA"/>
</dbReference>
<dbReference type="InterPro" id="IPR017853">
    <property type="entry name" value="GH"/>
</dbReference>
<dbReference type="InterPro" id="IPR035986">
    <property type="entry name" value="PKD_dom_sf"/>
</dbReference>
<dbReference type="PROSITE" id="PS51175">
    <property type="entry name" value="CBM6"/>
    <property type="match status" value="1"/>
</dbReference>
<protein>
    <recommendedName>
        <fullName evidence="2">CBM6 domain-containing protein</fullName>
    </recommendedName>
</protein>
<sequence length="1044" mass="116010">MNQKKLFFSAFLILIGIGLIHAQDVKVDVNLDIKHSVNGVSDFGRERHITLHSSLSESDWIGEDEKMKYLLDDLDVYLGRDNGSATWKFQYSAEDPDRPNHADPDSLKTFANWYKGEYEEIITKNHTKQYESRSTEMIMGTNPHPTYPTFSYWHMCGSEWGRANGYDWIPLTVESSAEWMVDYMENFFVNTLAEKGELAPKYWEVINEPDMLLNTGAFMVSSWELLWKYHNLVAKGIKERLGDKAPLIGGMTWGLHDLASDDLTRARDVNYASAYYGNTPADEQMKALAAAAVESKYLTQTGPWTQWDVLWKGFMDEAGKNMDFYSIHIYDWPTYGADGGTIRSGGHTEAMLDLIEWYDVNQNGINKRKPLVVSEYGAVQGAWTYKPHEERYDWENLKPFNSMLMQFLERPDYIVKSMPFTPVKATWGDTDKDGNGKPDYFYHSKMLRDDDQDGNWEWSEFIKWYELWDDIKGTRVDTKSSDPDVQVDCYIDGKDVYLILNNLEDEATNINLNFFGSSLKPKSVRMKHMYLKGASDVTLDDKTQNSAPASVVLNPDATMVLKYSYDGNIAINQTSTESKFYGNSVGNNQHVPIVSGDNTFYVNGLDVPSNIEQTEAMLRITGNFYDAPDNVAGGFLTIKKLSVNGTVVKTPIDWRGTQQLRSRYFGTLEIPIPANLLQANNTITVDFQHAGEISVVNIVTWEFSKVPGRSVAGKNSAPLVNAGTDQSLAEGTTSATLSGSGSDVDGDAITYSWTKVSGAAATIANSSSASTSISGLSAGTYVFRLTASDGTLSSTDDVQISVAADSNTDVIVIEAEDLTSTSGTYNDGTVPLGVNVIANQGINYVNNGDYAVYNVTIPEDGAYEIVYYISSPIDGSTITFSTDNITTTVPNNGKWDVYTALKASKTVNFTAGNHEVTLTAGATAWAWNLDKFTLRRVGAIKSTKSTYVDIDANSPLVNESTSLSSLIVYPNPYSDGSLTIKFPKHLGSMLVKIYSITGKCVYLKEFHEESTVQINSSELKFSKGIYTIKASSSDKIFTQKLIIQ</sequence>
<dbReference type="Gene3D" id="2.60.40.3080">
    <property type="match status" value="1"/>
</dbReference>
<keyword evidence="4" id="KW-1185">Reference proteome</keyword>